<keyword evidence="6" id="KW-1133">Transmembrane helix</keyword>
<dbReference type="InterPro" id="IPR013324">
    <property type="entry name" value="RNA_pol_sigma_r3/r4-like"/>
</dbReference>
<dbReference type="InterPro" id="IPR039425">
    <property type="entry name" value="RNA_pol_sigma-70-like"/>
</dbReference>
<name>A0ABU5EX05_9BACT</name>
<dbReference type="SUPFAM" id="SSF88946">
    <property type="entry name" value="Sigma2 domain of RNA polymerase sigma factors"/>
    <property type="match status" value="1"/>
</dbReference>
<organism evidence="9 10">
    <name type="scientific">Gemmata algarum</name>
    <dbReference type="NCBI Taxonomy" id="2975278"/>
    <lineage>
        <taxon>Bacteria</taxon>
        <taxon>Pseudomonadati</taxon>
        <taxon>Planctomycetota</taxon>
        <taxon>Planctomycetia</taxon>
        <taxon>Gemmatales</taxon>
        <taxon>Gemmataceae</taxon>
        <taxon>Gemmata</taxon>
    </lineage>
</organism>
<gene>
    <name evidence="9" type="ORF">R5W23_006370</name>
</gene>
<dbReference type="InterPro" id="IPR013325">
    <property type="entry name" value="RNA_pol_sigma_r2"/>
</dbReference>
<dbReference type="Pfam" id="PF04542">
    <property type="entry name" value="Sigma70_r2"/>
    <property type="match status" value="1"/>
</dbReference>
<dbReference type="InterPro" id="IPR007627">
    <property type="entry name" value="RNA_pol_sigma70_r2"/>
</dbReference>
<feature type="transmembrane region" description="Helical" evidence="6">
    <location>
        <begin position="218"/>
        <end position="242"/>
    </location>
</feature>
<evidence type="ECO:0000256" key="2">
    <source>
        <dbReference type="ARBA" id="ARBA00023015"/>
    </source>
</evidence>
<keyword evidence="10" id="KW-1185">Reference proteome</keyword>
<evidence type="ECO:0000256" key="4">
    <source>
        <dbReference type="ARBA" id="ARBA00023163"/>
    </source>
</evidence>
<dbReference type="CDD" id="cd06171">
    <property type="entry name" value="Sigma70_r4"/>
    <property type="match status" value="1"/>
</dbReference>
<evidence type="ECO:0000313" key="10">
    <source>
        <dbReference type="Proteomes" id="UP001272242"/>
    </source>
</evidence>
<feature type="transmembrane region" description="Helical" evidence="6">
    <location>
        <begin position="254"/>
        <end position="274"/>
    </location>
</feature>
<dbReference type="NCBIfam" id="TIGR02937">
    <property type="entry name" value="sigma70-ECF"/>
    <property type="match status" value="1"/>
</dbReference>
<protein>
    <submittedName>
        <fullName evidence="9">Sigma-70 family RNA polymerase sigma factor</fullName>
    </submittedName>
</protein>
<evidence type="ECO:0000259" key="7">
    <source>
        <dbReference type="Pfam" id="PF04542"/>
    </source>
</evidence>
<feature type="transmembrane region" description="Helical" evidence="6">
    <location>
        <begin position="193"/>
        <end position="212"/>
    </location>
</feature>
<feature type="domain" description="RNA polymerase sigma-70 region 2" evidence="7">
    <location>
        <begin position="40"/>
        <end position="98"/>
    </location>
</feature>
<evidence type="ECO:0000259" key="8">
    <source>
        <dbReference type="Pfam" id="PF08281"/>
    </source>
</evidence>
<feature type="region of interest" description="Disordered" evidence="5">
    <location>
        <begin position="103"/>
        <end position="127"/>
    </location>
</feature>
<dbReference type="RefSeq" id="WP_320685979.1">
    <property type="nucleotide sequence ID" value="NZ_JAXBLV010000088.1"/>
</dbReference>
<dbReference type="EMBL" id="JAXBLV010000088">
    <property type="protein sequence ID" value="MDY3559167.1"/>
    <property type="molecule type" value="Genomic_DNA"/>
</dbReference>
<accession>A0ABU5EX05</accession>
<keyword evidence="2" id="KW-0805">Transcription regulation</keyword>
<dbReference type="Pfam" id="PF08281">
    <property type="entry name" value="Sigma70_r4_2"/>
    <property type="match status" value="1"/>
</dbReference>
<dbReference type="PANTHER" id="PTHR43133">
    <property type="entry name" value="RNA POLYMERASE ECF-TYPE SIGMA FACTO"/>
    <property type="match status" value="1"/>
</dbReference>
<comment type="similarity">
    <text evidence="1">Belongs to the sigma-70 factor family. ECF subfamily.</text>
</comment>
<evidence type="ECO:0000256" key="3">
    <source>
        <dbReference type="ARBA" id="ARBA00023082"/>
    </source>
</evidence>
<keyword evidence="6" id="KW-0812">Transmembrane</keyword>
<dbReference type="Gene3D" id="1.10.1740.10">
    <property type="match status" value="1"/>
</dbReference>
<evidence type="ECO:0000256" key="5">
    <source>
        <dbReference type="SAM" id="MobiDB-lite"/>
    </source>
</evidence>
<keyword evidence="4" id="KW-0804">Transcription</keyword>
<keyword evidence="3" id="KW-0731">Sigma factor</keyword>
<dbReference type="SUPFAM" id="SSF88659">
    <property type="entry name" value="Sigma3 and sigma4 domains of RNA polymerase sigma factors"/>
    <property type="match status" value="1"/>
</dbReference>
<dbReference type="InterPro" id="IPR014284">
    <property type="entry name" value="RNA_pol_sigma-70_dom"/>
</dbReference>
<dbReference type="InterPro" id="IPR013249">
    <property type="entry name" value="RNA_pol_sigma70_r4_t2"/>
</dbReference>
<feature type="compositionally biased region" description="Basic and acidic residues" evidence="5">
    <location>
        <begin position="103"/>
        <end position="120"/>
    </location>
</feature>
<reference evidence="10" key="1">
    <citation type="journal article" date="2023" name="Mar. Drugs">
        <title>Gemmata algarum, a Novel Planctomycete Isolated from an Algal Mat, Displays Antimicrobial Activity.</title>
        <authorList>
            <person name="Kumar G."/>
            <person name="Kallscheuer N."/>
            <person name="Kashif M."/>
            <person name="Ahamad S."/>
            <person name="Jagadeeshwari U."/>
            <person name="Pannikurungottu S."/>
            <person name="Haufschild T."/>
            <person name="Kabuu M."/>
            <person name="Sasikala C."/>
            <person name="Jogler C."/>
            <person name="Ramana C."/>
        </authorList>
    </citation>
    <scope>NUCLEOTIDE SEQUENCE [LARGE SCALE GENOMIC DNA]</scope>
    <source>
        <strain evidence="10">JC673</strain>
    </source>
</reference>
<evidence type="ECO:0000313" key="9">
    <source>
        <dbReference type="EMBL" id="MDY3559167.1"/>
    </source>
</evidence>
<dbReference type="Proteomes" id="UP001272242">
    <property type="component" value="Unassembled WGS sequence"/>
</dbReference>
<dbReference type="Gene3D" id="1.10.10.10">
    <property type="entry name" value="Winged helix-like DNA-binding domain superfamily/Winged helix DNA-binding domain"/>
    <property type="match status" value="1"/>
</dbReference>
<keyword evidence="6" id="KW-0472">Membrane</keyword>
<evidence type="ECO:0000256" key="6">
    <source>
        <dbReference type="SAM" id="Phobius"/>
    </source>
</evidence>
<sequence length="675" mass="71265">MPRSAVALARLTLSQEVPNTDAQLLSAFISSRADDPFAELVRRHGPMVLAVCRRVLSDPHDAEDAFQATFLVLARKAGSVRGSNVAGWLYGVAVRTARGVRLTRDRRERRADPDRKRDHTSPAPAPDDTLAVAEQAAIVDEELARLPELYRVAVVLCELRGLSRREAATELGVPEGTVSSRLAAAKRKLASRLAARGVAPSVALAVLTSGAMTVSAELVRVTTVAVSGAAGGTVGAAAAVVLKAMLFDQLRAGAVAGAVCLALACGGLAMTGSADAPAASGNATAPAPRPVDDPMAKLIAQLGSESFAEREAAEEKLKELGAPAKSALLVGLKSDNPEIARRCAAVLPALRRADWQRATAAFAANPDTFKHPVWTRLKDITGDGPDARAIFAELLANERSFVAIIEAIENANAAERLHRTAHARLARDLKDWYAAESKRSPVTALTQWSPERGTYPAMLLLGTFPGTEAVPAQRVRLDAPRDEHTAWHACWAGLGAEHRPTPGALGRPPAALQRLFVAWLGARENPDAAVSGFSTLLMLDCREGAALARAVAADTKRTERARGWALLYLAQGGTAADTAAAVAAFGDTREFASSHERTLQMRDIATAVALKLNGEEPADWGFSVRRGAAALKSVGPHQLGFASNFVRDPLLKAAQAKVTELTAPLRTAPAPRAKP</sequence>
<feature type="domain" description="RNA polymerase sigma factor 70 region 4 type 2" evidence="8">
    <location>
        <begin position="138"/>
        <end position="189"/>
    </location>
</feature>
<proteinExistence type="inferred from homology"/>
<comment type="caution">
    <text evidence="9">The sequence shown here is derived from an EMBL/GenBank/DDBJ whole genome shotgun (WGS) entry which is preliminary data.</text>
</comment>
<dbReference type="PANTHER" id="PTHR43133:SF51">
    <property type="entry name" value="RNA POLYMERASE SIGMA FACTOR"/>
    <property type="match status" value="1"/>
</dbReference>
<dbReference type="InterPro" id="IPR036388">
    <property type="entry name" value="WH-like_DNA-bd_sf"/>
</dbReference>
<evidence type="ECO:0000256" key="1">
    <source>
        <dbReference type="ARBA" id="ARBA00010641"/>
    </source>
</evidence>